<keyword evidence="1" id="KW-0472">Membrane</keyword>
<sequence>MRKYLTNERGNAVLYMIWLLGIVALIFVLLINLVKVYVIKEQSSLSADQAALAGTSIILAGTKEAIKDFDQELVIGIGRSITLDKSLEQEVAEKQQEWVNTGLDESSAYIKAVNELVPAKMEENPIIEEILKEKFRGRLGDSVSELQYSVLPDVTSVLVQNGAKEDQTELVMDTSKWRLEVKTAVAFESISDNKYIAKFVEDVPQKGYGPNLKYLETIY</sequence>
<evidence type="ECO:0000313" key="3">
    <source>
        <dbReference type="Proteomes" id="UP000593626"/>
    </source>
</evidence>
<keyword evidence="1" id="KW-0812">Transmembrane</keyword>
<dbReference type="Proteomes" id="UP000593626">
    <property type="component" value="Chromosome"/>
</dbReference>
<reference evidence="2 3" key="1">
    <citation type="submission" date="2019-07" db="EMBL/GenBank/DDBJ databases">
        <title>Genome sequence of 2 isolates from Red Sea Mangroves.</title>
        <authorList>
            <person name="Sefrji F."/>
            <person name="Michoud G."/>
            <person name="Merlino G."/>
            <person name="Daffonchio D."/>
        </authorList>
    </citation>
    <scope>NUCLEOTIDE SEQUENCE [LARGE SCALE GENOMIC DNA]</scope>
    <source>
        <strain evidence="2 3">R1DC41</strain>
    </source>
</reference>
<dbReference type="AlphaFoldDB" id="A0A7S8CE74"/>
<evidence type="ECO:0000256" key="1">
    <source>
        <dbReference type="SAM" id="Phobius"/>
    </source>
</evidence>
<evidence type="ECO:0000313" key="2">
    <source>
        <dbReference type="EMBL" id="QPC48281.1"/>
    </source>
</evidence>
<name>A0A7S8CE74_9BACI</name>
<feature type="transmembrane region" description="Helical" evidence="1">
    <location>
        <begin position="12"/>
        <end position="34"/>
    </location>
</feature>
<dbReference type="EMBL" id="CP049742">
    <property type="protein sequence ID" value="QPC48281.1"/>
    <property type="molecule type" value="Genomic_DNA"/>
</dbReference>
<protein>
    <submittedName>
        <fullName evidence="2">Uncharacterized protein</fullName>
    </submittedName>
</protein>
<keyword evidence="1" id="KW-1133">Transmembrane helix</keyword>
<accession>A0A7S8CE74</accession>
<proteinExistence type="predicted"/>
<dbReference type="RefSeq" id="WP_239672971.1">
    <property type="nucleotide sequence ID" value="NZ_CP049742.1"/>
</dbReference>
<organism evidence="2 3">
    <name type="scientific">Mangrovibacillus cuniculi</name>
    <dbReference type="NCBI Taxonomy" id="2593652"/>
    <lineage>
        <taxon>Bacteria</taxon>
        <taxon>Bacillati</taxon>
        <taxon>Bacillota</taxon>
        <taxon>Bacilli</taxon>
        <taxon>Bacillales</taxon>
        <taxon>Bacillaceae</taxon>
        <taxon>Mangrovibacillus</taxon>
    </lineage>
</organism>
<gene>
    <name evidence="2" type="ORF">G8O30_15825</name>
</gene>
<keyword evidence="3" id="KW-1185">Reference proteome</keyword>
<dbReference type="KEGG" id="mcui:G8O30_15825"/>